<organism evidence="1 2">
    <name type="scientific">Bradyrhizobium ivorense</name>
    <dbReference type="NCBI Taxonomy" id="2511166"/>
    <lineage>
        <taxon>Bacteria</taxon>
        <taxon>Pseudomonadati</taxon>
        <taxon>Pseudomonadota</taxon>
        <taxon>Alphaproteobacteria</taxon>
        <taxon>Hyphomicrobiales</taxon>
        <taxon>Nitrobacteraceae</taxon>
        <taxon>Bradyrhizobium</taxon>
    </lineage>
</organism>
<evidence type="ECO:0008006" key="3">
    <source>
        <dbReference type="Google" id="ProtNLM"/>
    </source>
</evidence>
<gene>
    <name evidence="1" type="ORF">CI1B_68130</name>
</gene>
<accession>A0A508TRV9</accession>
<evidence type="ECO:0000313" key="1">
    <source>
        <dbReference type="EMBL" id="VIO76934.1"/>
    </source>
</evidence>
<reference evidence="1" key="1">
    <citation type="submission" date="2019-02" db="EMBL/GenBank/DDBJ databases">
        <authorList>
            <person name="Pothier F.J."/>
        </authorList>
    </citation>
    <scope>NUCLEOTIDE SEQUENCE</scope>
    <source>
        <strain evidence="1">CI-1B</strain>
    </source>
</reference>
<sequence length="177" mass="19670">MQDSTMKQIGWVVLVLSALGLAGCKEERPPGVYDVSVSEAYRRLFADKFADMVYAKQCGILVHVTPVGVPDRQVTWKVHSSGREVVQFTAVLTPYKDKQTKVEIRIPPAGNGEMYDGSQFYKRPAFDQPLRPAVQEQVAAILEGRKFDVQRVGPGRDKVCQVQRGGLTTGVVFRVDD</sequence>
<name>A0A508TRV9_9BRAD</name>
<keyword evidence="2" id="KW-1185">Reference proteome</keyword>
<evidence type="ECO:0000313" key="2">
    <source>
        <dbReference type="Proteomes" id="UP000328092"/>
    </source>
</evidence>
<proteinExistence type="predicted"/>
<dbReference type="PROSITE" id="PS51257">
    <property type="entry name" value="PROKAR_LIPOPROTEIN"/>
    <property type="match status" value="1"/>
</dbReference>
<comment type="caution">
    <text evidence="1">The sequence shown here is derived from an EMBL/GenBank/DDBJ whole genome shotgun (WGS) entry which is preliminary data.</text>
</comment>
<dbReference type="AlphaFoldDB" id="A0A508TRV9"/>
<dbReference type="Proteomes" id="UP000328092">
    <property type="component" value="Unassembled WGS sequence"/>
</dbReference>
<protein>
    <recommendedName>
        <fullName evidence="3">Lipoprotein</fullName>
    </recommendedName>
</protein>
<dbReference type="EMBL" id="CAADFC020000028">
    <property type="protein sequence ID" value="VIO76934.1"/>
    <property type="molecule type" value="Genomic_DNA"/>
</dbReference>